<sequence>MGWWRRDPLQWCRSSLLRYGRLSLRDDGPLRSRCFSKSQQNPAQHNDNDNEGRPAGLTDVEWIQLRHYRRWKQRLQEDPYRALFGASNDMLRGKGLREYEWVYRAFPKWMREEIDLHKWHSKVKPGKCDPSDPPVSDGADYSKKANISAASDPNARQSTFKASNFESTEYWRGVASPSDSRRPLENVTGLDVTSDTSKPRSKDTSVGRVAAKTEAEAPQEFVPKEGSYSAHVSSSERTSKPDNAQPSEQEASSRETTFIKEFLAGSPKSVLSDESKSKDWRQTVLDRRVSPTFAPELRGSELPSNKASIEPKVRSSLLASETEPLPTDSLPSERFWPAMSNRGQSLADQLSPIPSSQSCGDGKSINQNQVLNSDVAFPEDSSKAIKVGFIDPNTREWRYNLLDANEDATASPATEQSRAGDTIEVGHKDPISGEWTRGPIISKDAANHVRQAPPQTSDRSYVAGQKASNEVEEPAVKYQNMPDVPAKSQEKSASPSSTSHRLIQLPEHDLDFITAEQIRASMGARKSAKESDEEKILSGERLENDFENVYSEEPGIDPMIETKIVNEQGMRRMERDLKEENIKAEAKINEPLDPPHPLASESTLARLTRWLRTSSDTFTQHFWQQPLPEDELWRKAKATAMSSDGLLKGVITGVQKSHNSMKQVKEDLGRELPCSYLLASLLTRYEERIVPTDGLKYDHHPALLLDHVERFSSSDPVKRVNLLRKDLYEIEVEYERACKSLDQMQKAPAILYPSYKGLKTASAVLEKNTKLSRRLLFSVQAGLESQNSRAVLLKPAYLDLAHRLLSMRDAQLALQNLVERALQVFDLNGEIKGQAKVLGMDADATVKDDVKTKLTVAALRFAAAEKRLNEEIEAQKDAMRGLSDDGYAREPIPTRKISLDLPSPLANSLFRPFGKQLDSLGKEESSTAAEKDSFAGIKQDAADKELVTEIRKIYEDTYGPITVNHRQILEEKRETTAEETEPTRISKQESKNDIPVEQLGSRPAVASSVIPDNISILPKSLEAPAATTEANKLSSDVASPPQECASARKADAPINPGEQEQKSSAEFSDSTLESPHPSMPPTPIISKVLAYDPATDEVSVMTTQSYTPSPSSSYVPLHEALQSLDSPSKFLPHLPLGFDIIAAQRNLLIIRESEEPSTEIRDMRIASENETRDEEWKRINPVDGTMRFSPTGYVGVDDLREEVGREMEAIRRRRAEEKRKESRDNSTGKKRGGAIAGVLKTGILAAVGCYVIGVVGELFSK</sequence>
<dbReference type="AlphaFoldDB" id="A0A9P4K8G6"/>
<accession>A0A9P4K8G6</accession>
<dbReference type="OrthoDB" id="3946750at2759"/>
<feature type="compositionally biased region" description="Polar residues" evidence="1">
    <location>
        <begin position="1028"/>
        <end position="1037"/>
    </location>
</feature>
<reference evidence="3" key="1">
    <citation type="journal article" date="2020" name="Stud. Mycol.">
        <title>101 Dothideomycetes genomes: A test case for predicting lifestyles and emergence of pathogens.</title>
        <authorList>
            <person name="Haridas S."/>
            <person name="Albert R."/>
            <person name="Binder M."/>
            <person name="Bloem J."/>
            <person name="LaButti K."/>
            <person name="Salamov A."/>
            <person name="Andreopoulos B."/>
            <person name="Baker S."/>
            <person name="Barry K."/>
            <person name="Bills G."/>
            <person name="Bluhm B."/>
            <person name="Cannon C."/>
            <person name="Castanera R."/>
            <person name="Culley D."/>
            <person name="Daum C."/>
            <person name="Ezra D."/>
            <person name="Gonzalez J."/>
            <person name="Henrissat B."/>
            <person name="Kuo A."/>
            <person name="Liang C."/>
            <person name="Lipzen A."/>
            <person name="Lutzoni F."/>
            <person name="Magnuson J."/>
            <person name="Mondo S."/>
            <person name="Nolan M."/>
            <person name="Ohm R."/>
            <person name="Pangilinan J."/>
            <person name="Park H.-J."/>
            <person name="Ramirez L."/>
            <person name="Alfaro M."/>
            <person name="Sun H."/>
            <person name="Tritt A."/>
            <person name="Yoshinaga Y."/>
            <person name="Zwiers L.-H."/>
            <person name="Turgeon B."/>
            <person name="Goodwin S."/>
            <person name="Spatafora J."/>
            <person name="Crous P."/>
            <person name="Grigoriev I."/>
        </authorList>
    </citation>
    <scope>NUCLEOTIDE SEQUENCE [LARGE SCALE GENOMIC DNA]</scope>
    <source>
        <strain evidence="3">CBS 304.66</strain>
    </source>
</reference>
<evidence type="ECO:0000256" key="1">
    <source>
        <dbReference type="SAM" id="MobiDB-lite"/>
    </source>
</evidence>
<feature type="compositionally biased region" description="Polar residues" evidence="1">
    <location>
        <begin position="230"/>
        <end position="254"/>
    </location>
</feature>
<feature type="compositionally biased region" description="Basic and acidic residues" evidence="1">
    <location>
        <begin position="969"/>
        <end position="994"/>
    </location>
</feature>
<feature type="compositionally biased region" description="Polar residues" evidence="1">
    <location>
        <begin position="491"/>
        <end position="500"/>
    </location>
</feature>
<feature type="region of interest" description="Disordered" evidence="1">
    <location>
        <begin position="174"/>
        <end position="254"/>
    </location>
</feature>
<feature type="region of interest" description="Disordered" evidence="1">
    <location>
        <begin position="408"/>
        <end position="500"/>
    </location>
</feature>
<feature type="region of interest" description="Disordered" evidence="1">
    <location>
        <begin position="122"/>
        <end position="161"/>
    </location>
</feature>
<evidence type="ECO:0000313" key="3">
    <source>
        <dbReference type="Proteomes" id="UP000800093"/>
    </source>
</evidence>
<keyword evidence="3" id="KW-1185">Reference proteome</keyword>
<evidence type="ECO:0000313" key="2">
    <source>
        <dbReference type="EMBL" id="KAF2264031.1"/>
    </source>
</evidence>
<feature type="compositionally biased region" description="Basic and acidic residues" evidence="1">
    <location>
        <begin position="197"/>
        <end position="215"/>
    </location>
</feature>
<feature type="compositionally biased region" description="Basic and acidic residues" evidence="1">
    <location>
        <begin position="1211"/>
        <end position="1227"/>
    </location>
</feature>
<organism evidence="2 3">
    <name type="scientific">Lojkania enalia</name>
    <dbReference type="NCBI Taxonomy" id="147567"/>
    <lineage>
        <taxon>Eukaryota</taxon>
        <taxon>Fungi</taxon>
        <taxon>Dikarya</taxon>
        <taxon>Ascomycota</taxon>
        <taxon>Pezizomycotina</taxon>
        <taxon>Dothideomycetes</taxon>
        <taxon>Pleosporomycetidae</taxon>
        <taxon>Pleosporales</taxon>
        <taxon>Pleosporales incertae sedis</taxon>
        <taxon>Lojkania</taxon>
    </lineage>
</organism>
<dbReference type="Proteomes" id="UP000800093">
    <property type="component" value="Unassembled WGS sequence"/>
</dbReference>
<name>A0A9P4K8G6_9PLEO</name>
<feature type="compositionally biased region" description="Polar residues" evidence="1">
    <location>
        <begin position="148"/>
        <end position="161"/>
    </location>
</feature>
<comment type="caution">
    <text evidence="2">The sequence shown here is derived from an EMBL/GenBank/DDBJ whole genome shotgun (WGS) entry which is preliminary data.</text>
</comment>
<feature type="region of interest" description="Disordered" evidence="1">
    <location>
        <begin position="1211"/>
        <end position="1232"/>
    </location>
</feature>
<feature type="compositionally biased region" description="Polar residues" evidence="1">
    <location>
        <begin position="35"/>
        <end position="45"/>
    </location>
</feature>
<feature type="region of interest" description="Disordered" evidence="1">
    <location>
        <begin position="969"/>
        <end position="1003"/>
    </location>
</feature>
<feature type="region of interest" description="Disordered" evidence="1">
    <location>
        <begin position="1027"/>
        <end position="1085"/>
    </location>
</feature>
<gene>
    <name evidence="2" type="ORF">CC78DRAFT_533481</name>
</gene>
<feature type="region of interest" description="Disordered" evidence="1">
    <location>
        <begin position="291"/>
        <end position="311"/>
    </location>
</feature>
<dbReference type="EMBL" id="ML986619">
    <property type="protein sequence ID" value="KAF2264031.1"/>
    <property type="molecule type" value="Genomic_DNA"/>
</dbReference>
<feature type="region of interest" description="Disordered" evidence="1">
    <location>
        <begin position="33"/>
        <end position="55"/>
    </location>
</feature>
<feature type="compositionally biased region" description="Polar residues" evidence="1">
    <location>
        <begin position="1062"/>
        <end position="1073"/>
    </location>
</feature>
<proteinExistence type="predicted"/>
<protein>
    <submittedName>
        <fullName evidence="2">Uncharacterized protein</fullName>
    </submittedName>
</protein>